<evidence type="ECO:0000256" key="5">
    <source>
        <dbReference type="ARBA" id="ARBA00023004"/>
    </source>
</evidence>
<dbReference type="Pfam" id="PF00034">
    <property type="entry name" value="Cytochrom_C"/>
    <property type="match status" value="1"/>
</dbReference>
<keyword evidence="5 6" id="KW-0408">Iron</keyword>
<dbReference type="PROSITE" id="PS51007">
    <property type="entry name" value="CYTC"/>
    <property type="match status" value="1"/>
</dbReference>
<evidence type="ECO:0000256" key="3">
    <source>
        <dbReference type="ARBA" id="ARBA00022723"/>
    </source>
</evidence>
<keyword evidence="1" id="KW-0813">Transport</keyword>
<dbReference type="SUPFAM" id="SSF46626">
    <property type="entry name" value="Cytochrome c"/>
    <property type="match status" value="1"/>
</dbReference>
<dbReference type="AlphaFoldDB" id="A0A512N626"/>
<sequence>MRLPVLPLAMLALAAAADAAAADAAHGQELYESRCGGCHSLDANRVGPAHRGVYGRKAGSAPNFNYSSAVKSSTVVCEEKTLDAWLTNPQSLIPGQRMNFRVALPQDRADIIAYLRQQSGK</sequence>
<proteinExistence type="predicted"/>
<dbReference type="EMBL" id="BKAJ01000030">
    <property type="protein sequence ID" value="GEP54436.1"/>
    <property type="molecule type" value="Genomic_DNA"/>
</dbReference>
<evidence type="ECO:0000313" key="9">
    <source>
        <dbReference type="EMBL" id="GEP54436.1"/>
    </source>
</evidence>
<feature type="signal peptide" evidence="7">
    <location>
        <begin position="1"/>
        <end position="21"/>
    </location>
</feature>
<keyword evidence="4" id="KW-0249">Electron transport</keyword>
<evidence type="ECO:0000259" key="8">
    <source>
        <dbReference type="PROSITE" id="PS51007"/>
    </source>
</evidence>
<organism evidence="9 10">
    <name type="scientific">Reyranella soli</name>
    <dbReference type="NCBI Taxonomy" id="1230389"/>
    <lineage>
        <taxon>Bacteria</taxon>
        <taxon>Pseudomonadati</taxon>
        <taxon>Pseudomonadota</taxon>
        <taxon>Alphaproteobacteria</taxon>
        <taxon>Hyphomicrobiales</taxon>
        <taxon>Reyranellaceae</taxon>
        <taxon>Reyranella</taxon>
    </lineage>
</organism>
<dbReference type="Gene3D" id="1.10.760.10">
    <property type="entry name" value="Cytochrome c-like domain"/>
    <property type="match status" value="1"/>
</dbReference>
<keyword evidence="7" id="KW-0732">Signal</keyword>
<protein>
    <recommendedName>
        <fullName evidence="8">Cytochrome c domain-containing protein</fullName>
    </recommendedName>
</protein>
<dbReference type="InterPro" id="IPR036909">
    <property type="entry name" value="Cyt_c-like_dom_sf"/>
</dbReference>
<dbReference type="GO" id="GO:0020037">
    <property type="term" value="F:heme binding"/>
    <property type="evidence" value="ECO:0007669"/>
    <property type="project" value="InterPro"/>
</dbReference>
<dbReference type="GO" id="GO:0046872">
    <property type="term" value="F:metal ion binding"/>
    <property type="evidence" value="ECO:0007669"/>
    <property type="project" value="UniProtKB-KW"/>
</dbReference>
<gene>
    <name evidence="9" type="ORF">RSO01_16020</name>
</gene>
<evidence type="ECO:0000256" key="7">
    <source>
        <dbReference type="SAM" id="SignalP"/>
    </source>
</evidence>
<dbReference type="Proteomes" id="UP000321058">
    <property type="component" value="Unassembled WGS sequence"/>
</dbReference>
<keyword evidence="2 6" id="KW-0349">Heme</keyword>
<dbReference type="GO" id="GO:0009055">
    <property type="term" value="F:electron transfer activity"/>
    <property type="evidence" value="ECO:0007669"/>
    <property type="project" value="InterPro"/>
</dbReference>
<keyword evidence="10" id="KW-1185">Reference proteome</keyword>
<evidence type="ECO:0000256" key="4">
    <source>
        <dbReference type="ARBA" id="ARBA00022982"/>
    </source>
</evidence>
<dbReference type="RefSeq" id="WP_246158185.1">
    <property type="nucleotide sequence ID" value="NZ_BKAJ01000030.1"/>
</dbReference>
<reference evidence="9 10" key="1">
    <citation type="submission" date="2019-07" db="EMBL/GenBank/DDBJ databases">
        <title>Whole genome shotgun sequence of Reyranella soli NBRC 108950.</title>
        <authorList>
            <person name="Hosoyama A."/>
            <person name="Uohara A."/>
            <person name="Ohji S."/>
            <person name="Ichikawa N."/>
        </authorList>
    </citation>
    <scope>NUCLEOTIDE SEQUENCE [LARGE SCALE GENOMIC DNA]</scope>
    <source>
        <strain evidence="9 10">NBRC 108950</strain>
    </source>
</reference>
<evidence type="ECO:0000313" key="10">
    <source>
        <dbReference type="Proteomes" id="UP000321058"/>
    </source>
</evidence>
<evidence type="ECO:0000256" key="2">
    <source>
        <dbReference type="ARBA" id="ARBA00022617"/>
    </source>
</evidence>
<evidence type="ECO:0000256" key="6">
    <source>
        <dbReference type="PROSITE-ProRule" id="PRU00433"/>
    </source>
</evidence>
<feature type="chain" id="PRO_5021828824" description="Cytochrome c domain-containing protein" evidence="7">
    <location>
        <begin position="22"/>
        <end position="121"/>
    </location>
</feature>
<evidence type="ECO:0000256" key="1">
    <source>
        <dbReference type="ARBA" id="ARBA00022448"/>
    </source>
</evidence>
<dbReference type="PRINTS" id="PR00604">
    <property type="entry name" value="CYTCHRMECIAB"/>
</dbReference>
<name>A0A512N626_9HYPH</name>
<comment type="caution">
    <text evidence="9">The sequence shown here is derived from an EMBL/GenBank/DDBJ whole genome shotgun (WGS) entry which is preliminary data.</text>
</comment>
<accession>A0A512N626</accession>
<dbReference type="InterPro" id="IPR009056">
    <property type="entry name" value="Cyt_c-like_dom"/>
</dbReference>
<dbReference type="PANTHER" id="PTHR11961">
    <property type="entry name" value="CYTOCHROME C"/>
    <property type="match status" value="1"/>
</dbReference>
<dbReference type="InterPro" id="IPR002327">
    <property type="entry name" value="Cyt_c_1A/1B"/>
</dbReference>
<keyword evidence="3 6" id="KW-0479">Metal-binding</keyword>
<feature type="domain" description="Cytochrome c" evidence="8">
    <location>
        <begin position="22"/>
        <end position="119"/>
    </location>
</feature>